<evidence type="ECO:0000313" key="2">
    <source>
        <dbReference type="Proteomes" id="UP000604825"/>
    </source>
</evidence>
<reference evidence="1" key="1">
    <citation type="submission" date="2020-10" db="EMBL/GenBank/DDBJ databases">
        <authorList>
            <person name="Han B."/>
            <person name="Lu T."/>
            <person name="Zhao Q."/>
            <person name="Huang X."/>
            <person name="Zhao Y."/>
        </authorList>
    </citation>
    <scope>NUCLEOTIDE SEQUENCE</scope>
</reference>
<protein>
    <submittedName>
        <fullName evidence="1">Uncharacterized protein</fullName>
    </submittedName>
</protein>
<dbReference type="Proteomes" id="UP000604825">
    <property type="component" value="Unassembled WGS sequence"/>
</dbReference>
<name>A0A811P8V8_9POAL</name>
<accession>A0A811P8V8</accession>
<dbReference type="EMBL" id="CAJGYO010000006">
    <property type="protein sequence ID" value="CAD6236335.1"/>
    <property type="molecule type" value="Genomic_DNA"/>
</dbReference>
<proteinExistence type="predicted"/>
<gene>
    <name evidence="1" type="ORF">NCGR_LOCUS24275</name>
</gene>
<evidence type="ECO:0000313" key="1">
    <source>
        <dbReference type="EMBL" id="CAD6236335.1"/>
    </source>
</evidence>
<sequence length="90" mass="10034">MRYLEEMRSREPPMRKWTGASIFSLAKASSAGTDPYAGDLRFNTIWARSVAEAKPWYNKSGANETDPVQAVIAKRMAAVGSTYGFARSWL</sequence>
<organism evidence="1 2">
    <name type="scientific">Miscanthus lutarioriparius</name>
    <dbReference type="NCBI Taxonomy" id="422564"/>
    <lineage>
        <taxon>Eukaryota</taxon>
        <taxon>Viridiplantae</taxon>
        <taxon>Streptophyta</taxon>
        <taxon>Embryophyta</taxon>
        <taxon>Tracheophyta</taxon>
        <taxon>Spermatophyta</taxon>
        <taxon>Magnoliopsida</taxon>
        <taxon>Liliopsida</taxon>
        <taxon>Poales</taxon>
        <taxon>Poaceae</taxon>
        <taxon>PACMAD clade</taxon>
        <taxon>Panicoideae</taxon>
        <taxon>Andropogonodae</taxon>
        <taxon>Andropogoneae</taxon>
        <taxon>Saccharinae</taxon>
        <taxon>Miscanthus</taxon>
    </lineage>
</organism>
<keyword evidence="2" id="KW-1185">Reference proteome</keyword>
<comment type="caution">
    <text evidence="1">The sequence shown here is derived from an EMBL/GenBank/DDBJ whole genome shotgun (WGS) entry which is preliminary data.</text>
</comment>
<dbReference type="AlphaFoldDB" id="A0A811P8V8"/>